<reference evidence="1 2" key="1">
    <citation type="submission" date="2018-08" db="EMBL/GenBank/DDBJ databases">
        <title>Recombination of ecologically and evolutionarily significant loci maintains genetic cohesion in the Pseudomonas syringae species complex.</title>
        <authorList>
            <person name="Dillon M."/>
            <person name="Thakur S."/>
            <person name="Almeida R.N.D."/>
            <person name="Weir B.S."/>
            <person name="Guttman D.S."/>
        </authorList>
    </citation>
    <scope>NUCLEOTIDE SEQUENCE [LARGE SCALE GENOMIC DNA]</scope>
    <source>
        <strain evidence="1 2">ICMP 19198</strain>
    </source>
</reference>
<comment type="caution">
    <text evidence="1">The sequence shown here is derived from an EMBL/GenBank/DDBJ whole genome shotgun (WGS) entry which is preliminary data.</text>
</comment>
<gene>
    <name evidence="1" type="ORF">ALP83_02507</name>
</gene>
<dbReference type="EMBL" id="RBRZ01000085">
    <property type="protein sequence ID" value="RMR56102.1"/>
    <property type="molecule type" value="Genomic_DNA"/>
</dbReference>
<proteinExistence type="predicted"/>
<evidence type="ECO:0000313" key="2">
    <source>
        <dbReference type="Proteomes" id="UP000281806"/>
    </source>
</evidence>
<name>A0A7Z6Y120_PSESF</name>
<dbReference type="AlphaFoldDB" id="A0A7Z6Y120"/>
<protein>
    <submittedName>
        <fullName evidence="1">Uncharacterized protein</fullName>
    </submittedName>
</protein>
<accession>A0A7Z6Y120</accession>
<evidence type="ECO:0000313" key="1">
    <source>
        <dbReference type="EMBL" id="RMR56102.1"/>
    </source>
</evidence>
<organism evidence="1 2">
    <name type="scientific">Pseudomonas syringae pv. actinidiae</name>
    <dbReference type="NCBI Taxonomy" id="103796"/>
    <lineage>
        <taxon>Bacteria</taxon>
        <taxon>Pseudomonadati</taxon>
        <taxon>Pseudomonadota</taxon>
        <taxon>Gammaproteobacteria</taxon>
        <taxon>Pseudomonadales</taxon>
        <taxon>Pseudomonadaceae</taxon>
        <taxon>Pseudomonas</taxon>
        <taxon>Pseudomonas syringae</taxon>
    </lineage>
</organism>
<sequence>MVGDRHARSRRTFYLRQALGDIMSTKTQMNKRALRRDKFKFPFELSEEQIAIKLGFYFGLLEEGLERSFELHPSDEAKTGADHEYEGILARYYLQAKAPVGLLGTQKVPIDKDREDAGLNTIRKFRADNDLCENPYSLCFPLRRPAKHAKVPEQLQHNLLYAMHAPSKRSYAMYVAPTTYEKEEYLRLLRDKSHREYLHDGPFWRSNERRYLLNSTMLTEMFMNMPFLQAHICIVPHDMVQSHEHHYSYSVHANDVAFHSPAVLDDVSMNLSDFLARQSQFNSRAADEEPQSIEAVASDLKRSLPESVLSGIAPVENESRISWIKRVGVALKKEYGIDQYLLVKRK</sequence>
<dbReference type="Proteomes" id="UP000281806">
    <property type="component" value="Unassembled WGS sequence"/>
</dbReference>